<dbReference type="EMBL" id="QKSB01000005">
    <property type="protein sequence ID" value="PZE17065.1"/>
    <property type="molecule type" value="Genomic_DNA"/>
</dbReference>
<evidence type="ECO:0000256" key="4">
    <source>
        <dbReference type="ARBA" id="ARBA00023002"/>
    </source>
</evidence>
<accession>A0A2W1NCH3</accession>
<dbReference type="OrthoDB" id="9774675at2"/>
<keyword evidence="3 5" id="KW-0125">Carotenoid biosynthesis</keyword>
<evidence type="ECO:0000256" key="1">
    <source>
        <dbReference type="ARBA" id="ARBA00004829"/>
    </source>
</evidence>
<reference evidence="7 8" key="1">
    <citation type="submission" date="2018-06" db="EMBL/GenBank/DDBJ databases">
        <title>The draft genome sequence of Crocinitomix sp. SM1701.</title>
        <authorList>
            <person name="Zhang X."/>
        </authorList>
    </citation>
    <scope>NUCLEOTIDE SEQUENCE [LARGE SCALE GENOMIC DNA]</scope>
    <source>
        <strain evidence="7 8">SM1701</strain>
    </source>
</reference>
<dbReference type="Pfam" id="PF01593">
    <property type="entry name" value="Amino_oxidase"/>
    <property type="match status" value="1"/>
</dbReference>
<evidence type="ECO:0000313" key="7">
    <source>
        <dbReference type="EMBL" id="PZE17065.1"/>
    </source>
</evidence>
<dbReference type="Proteomes" id="UP000249248">
    <property type="component" value="Unassembled WGS sequence"/>
</dbReference>
<protein>
    <submittedName>
        <fullName evidence="7">Phytoene desaturase</fullName>
    </submittedName>
</protein>
<dbReference type="NCBIfam" id="TIGR02734">
    <property type="entry name" value="crtI_fam"/>
    <property type="match status" value="1"/>
</dbReference>
<dbReference type="InterPro" id="IPR014105">
    <property type="entry name" value="Carotenoid/retinoid_OxRdtase"/>
</dbReference>
<evidence type="ECO:0000256" key="2">
    <source>
        <dbReference type="ARBA" id="ARBA00006046"/>
    </source>
</evidence>
<evidence type="ECO:0000313" key="8">
    <source>
        <dbReference type="Proteomes" id="UP000249248"/>
    </source>
</evidence>
<dbReference type="RefSeq" id="WP_111063189.1">
    <property type="nucleotide sequence ID" value="NZ_JBHUCU010000032.1"/>
</dbReference>
<organism evidence="7 8">
    <name type="scientific">Putridiphycobacter roseus</name>
    <dbReference type="NCBI Taxonomy" id="2219161"/>
    <lineage>
        <taxon>Bacteria</taxon>
        <taxon>Pseudomonadati</taxon>
        <taxon>Bacteroidota</taxon>
        <taxon>Flavobacteriia</taxon>
        <taxon>Flavobacteriales</taxon>
        <taxon>Crocinitomicaceae</taxon>
        <taxon>Putridiphycobacter</taxon>
    </lineage>
</organism>
<sequence>MTKKIGVIGGGFAGLSAAAYLKKNGYEVVLFEKNDVIGGRNRQFQKDGFVFDMGPSWYWMPDVFEKFFQDFGKTTKDYYALEKLNPAFSIFYDKIKLDIPADPAELPALFESFEEGAGEAFNRFMNSAEYKYEVGMNDFVQKPSKSLLEFASLKVLKGAMKLTLLTKYDKYVREYFKNKYLIQLMEFPVLFLGSAPKNTPALYSLMNYAGLMLGTWYPQGGMHQVVLGMESLIESLGVEVKKSTEITEILVENKRVNGVCLKGGEKVALDGIVAAGDYAHMETLLPVNYRNYTDKYWEDRVFAPSSLLFYLGVDKKIEKLMHHNLFFDESLDQHAVEIYDTPQWPTKPLFYVCVPSKTDDTVAPQGNENIFILMPLAAGVEDTEAIREKYFDIIMDRLEARMEIKIRPHIVYKRSYCINDFKADYYAFKGNAYGLANTLNQTAFLKPKLNNKKIKNMVYAGQLTVPGPGMPPAIISGKLAAQEMEKVVR</sequence>
<dbReference type="GO" id="GO:0016491">
    <property type="term" value="F:oxidoreductase activity"/>
    <property type="evidence" value="ECO:0007669"/>
    <property type="project" value="UniProtKB-KW"/>
</dbReference>
<dbReference type="InterPro" id="IPR002937">
    <property type="entry name" value="Amino_oxidase"/>
</dbReference>
<name>A0A2W1NCH3_9FLAO</name>
<evidence type="ECO:0000256" key="5">
    <source>
        <dbReference type="RuleBase" id="RU362075"/>
    </source>
</evidence>
<dbReference type="PANTHER" id="PTHR43734">
    <property type="entry name" value="PHYTOENE DESATURASE"/>
    <property type="match status" value="1"/>
</dbReference>
<comment type="caution">
    <text evidence="7">The sequence shown here is derived from an EMBL/GenBank/DDBJ whole genome shotgun (WGS) entry which is preliminary data.</text>
</comment>
<feature type="domain" description="Amine oxidase" evidence="6">
    <location>
        <begin position="12"/>
        <end position="484"/>
    </location>
</feature>
<keyword evidence="8" id="KW-1185">Reference proteome</keyword>
<dbReference type="SUPFAM" id="SSF51905">
    <property type="entry name" value="FAD/NAD(P)-binding domain"/>
    <property type="match status" value="1"/>
</dbReference>
<keyword evidence="4 5" id="KW-0560">Oxidoreductase</keyword>
<dbReference type="Gene3D" id="3.50.50.60">
    <property type="entry name" value="FAD/NAD(P)-binding domain"/>
    <property type="match status" value="2"/>
</dbReference>
<dbReference type="AlphaFoldDB" id="A0A2W1NCH3"/>
<dbReference type="InterPro" id="IPR036188">
    <property type="entry name" value="FAD/NAD-bd_sf"/>
</dbReference>
<evidence type="ECO:0000259" key="6">
    <source>
        <dbReference type="Pfam" id="PF01593"/>
    </source>
</evidence>
<gene>
    <name evidence="7" type="ORF">DNU06_09990</name>
</gene>
<dbReference type="PANTHER" id="PTHR43734:SF1">
    <property type="entry name" value="PHYTOENE DESATURASE"/>
    <property type="match status" value="1"/>
</dbReference>
<dbReference type="PRINTS" id="PR00419">
    <property type="entry name" value="ADXRDTASE"/>
</dbReference>
<comment type="similarity">
    <text evidence="2 5">Belongs to the carotenoid/retinoid oxidoreductase family.</text>
</comment>
<evidence type="ECO:0000256" key="3">
    <source>
        <dbReference type="ARBA" id="ARBA00022746"/>
    </source>
</evidence>
<dbReference type="GO" id="GO:0016117">
    <property type="term" value="P:carotenoid biosynthetic process"/>
    <property type="evidence" value="ECO:0007669"/>
    <property type="project" value="UniProtKB-KW"/>
</dbReference>
<comment type="pathway">
    <text evidence="1 5">Carotenoid biosynthesis.</text>
</comment>
<proteinExistence type="inferred from homology"/>